<sequence length="707" mass="78760">MVPTTSSQKDQGNLLDAAVQRMLSNQPGRQVPGYNNHEREIQDSSRLENLSLTSYTGDTRIIIRFPEAFRSVGCNGKVWRSKEFYMNSKDLLVTGSSVFAELLSPERQARTKRRLRIPSDSTVLVLDLTPPLEGDELASQLVELSLPAGVKQWWTAEERLGISRYLVSGHDDSCPQHQLVDVKCQVVPGFVPIPYQEGETNGVLDLADIAPSASRDIAEYCPIRHRANIIRLLLAIQGEDLVLNSAPRVYTLVGIAKVLDCVDVLRDSVFTWLMAQPNTEFMDINPETALHMAWTLRIIDVTRATFRVLVAECAIEALSPQFDAHTKRLTLFGRPRQELSDEMKNIVEHATQSFVDRIKETYTVLRSERIFDWLDIPEWYKLSQIDDLSHGGKELQQQRTVVVLKLLGHMKEALDSTFYTKSYIQRFESYDRDRRCYVPRTNFVPTLTIYERLSLVQGLLTPVYWQDLINRVNNWVNFRDFQITALGPTTLGQDVITLNTSYALYASQNAGIGAPASSDTEVDQECPPQLFNFRDFHTQLCGAIRNLAEQWTAPEPEVPLVRTRHINLCLSQNEFKYLPLWAGGDDDGSGGVFQELPVPDCEAGSAPVGPGPVYHTGGTVASDVSSIAQSAQTLSTRDNGTNTETETVTAGRSVAAVLSASAGASTMYGDKDGASSVWSPAFTPSEGTLDEDRDEEAWSDADDEDVV</sequence>
<evidence type="ECO:0000313" key="3">
    <source>
        <dbReference type="Proteomes" id="UP000293360"/>
    </source>
</evidence>
<name>A0A4V1X9D2_9PEZI</name>
<reference evidence="2 3" key="1">
    <citation type="submission" date="2018-06" db="EMBL/GenBank/DDBJ databases">
        <title>Complete Genomes of Monosporascus.</title>
        <authorList>
            <person name="Robinson A.J."/>
            <person name="Natvig D.O."/>
        </authorList>
    </citation>
    <scope>NUCLEOTIDE SEQUENCE [LARGE SCALE GENOMIC DNA]</scope>
    <source>
        <strain evidence="2 3">CBS 110550</strain>
    </source>
</reference>
<keyword evidence="3" id="KW-1185">Reference proteome</keyword>
<protein>
    <submittedName>
        <fullName evidence="2">Uncharacterized protein</fullName>
    </submittedName>
</protein>
<dbReference type="Proteomes" id="UP000293360">
    <property type="component" value="Unassembled WGS sequence"/>
</dbReference>
<dbReference type="AlphaFoldDB" id="A0A4V1X9D2"/>
<feature type="region of interest" description="Disordered" evidence="1">
    <location>
        <begin position="669"/>
        <end position="707"/>
    </location>
</feature>
<dbReference type="OrthoDB" id="5371510at2759"/>
<evidence type="ECO:0000256" key="1">
    <source>
        <dbReference type="SAM" id="MobiDB-lite"/>
    </source>
</evidence>
<feature type="compositionally biased region" description="Acidic residues" evidence="1">
    <location>
        <begin position="688"/>
        <end position="707"/>
    </location>
</feature>
<gene>
    <name evidence="2" type="ORF">DL764_008058</name>
</gene>
<organism evidence="2 3">
    <name type="scientific">Monosporascus ibericus</name>
    <dbReference type="NCBI Taxonomy" id="155417"/>
    <lineage>
        <taxon>Eukaryota</taxon>
        <taxon>Fungi</taxon>
        <taxon>Dikarya</taxon>
        <taxon>Ascomycota</taxon>
        <taxon>Pezizomycotina</taxon>
        <taxon>Sordariomycetes</taxon>
        <taxon>Xylariomycetidae</taxon>
        <taxon>Xylariales</taxon>
        <taxon>Xylariales incertae sedis</taxon>
        <taxon>Monosporascus</taxon>
    </lineage>
</organism>
<dbReference type="EMBL" id="QJNU01000598">
    <property type="protein sequence ID" value="RYO92956.1"/>
    <property type="molecule type" value="Genomic_DNA"/>
</dbReference>
<comment type="caution">
    <text evidence="2">The sequence shown here is derived from an EMBL/GenBank/DDBJ whole genome shotgun (WGS) entry which is preliminary data.</text>
</comment>
<proteinExistence type="predicted"/>
<accession>A0A4V1X9D2</accession>
<evidence type="ECO:0000313" key="2">
    <source>
        <dbReference type="EMBL" id="RYO92956.1"/>
    </source>
</evidence>